<dbReference type="eggNOG" id="COG0524">
    <property type="taxonomic scope" value="Bacteria"/>
</dbReference>
<dbReference type="Pfam" id="PF00294">
    <property type="entry name" value="PfkB"/>
    <property type="match status" value="1"/>
</dbReference>
<proteinExistence type="predicted"/>
<keyword evidence="5" id="KW-1185">Reference proteome</keyword>
<reference evidence="4 5" key="1">
    <citation type="submission" date="2006-06" db="EMBL/GenBank/DDBJ databases">
        <title>Complete sequence of Rubrobacter xylanophilus DSM 9941.</title>
        <authorList>
            <consortium name="US DOE Joint Genome Institute"/>
            <person name="Copeland A."/>
            <person name="Lucas S."/>
            <person name="Lapidus A."/>
            <person name="Barry K."/>
            <person name="Detter J.C."/>
            <person name="Glavina del Rio T."/>
            <person name="Hammon N."/>
            <person name="Israni S."/>
            <person name="Dalin E."/>
            <person name="Tice H."/>
            <person name="Pitluck S."/>
            <person name="Munk A.C."/>
            <person name="Brettin T."/>
            <person name="Bruce D."/>
            <person name="Han C."/>
            <person name="Tapia R."/>
            <person name="Gilna P."/>
            <person name="Schmutz J."/>
            <person name="Larimer F."/>
            <person name="Land M."/>
            <person name="Hauser L."/>
            <person name="Kyrpides N."/>
            <person name="Lykidis A."/>
            <person name="da Costa M.S."/>
            <person name="Rainey F.A."/>
            <person name="Empadinhas N."/>
            <person name="Jolivet E."/>
            <person name="Battista J.R."/>
            <person name="Richardson P."/>
        </authorList>
    </citation>
    <scope>NUCLEOTIDE SEQUENCE [LARGE SCALE GENOMIC DNA]</scope>
    <source>
        <strain evidence="5">DSM 9941 / NBRC 16129 / PRD-1</strain>
    </source>
</reference>
<keyword evidence="1" id="KW-0808">Transferase</keyword>
<evidence type="ECO:0000256" key="2">
    <source>
        <dbReference type="ARBA" id="ARBA00022777"/>
    </source>
</evidence>
<accession>Q1AYR3</accession>
<evidence type="ECO:0000256" key="1">
    <source>
        <dbReference type="ARBA" id="ARBA00022679"/>
    </source>
</evidence>
<dbReference type="OrthoDB" id="9808601at2"/>
<dbReference type="STRING" id="266117.Rxyl_0491"/>
<evidence type="ECO:0000259" key="3">
    <source>
        <dbReference type="Pfam" id="PF00294"/>
    </source>
</evidence>
<dbReference type="Proteomes" id="UP000006637">
    <property type="component" value="Chromosome"/>
</dbReference>
<evidence type="ECO:0000313" key="4">
    <source>
        <dbReference type="EMBL" id="ABG03465.1"/>
    </source>
</evidence>
<sequence length="303" mass="31916">MSAPRVIVVGDVLYDMVARVEGGLPVGADSFVRIQDSPGGSGANVAAWLASLGVEAHLVGRVGEDPLGDHLEAGLREAGVRTHLPRDPSLPTGRVFVLVDGSGERTMITDRGAGEALGPRDIPARLFAPGAHLHLTGYLFSGGGRREAALEALRLARSAAMSFSVDPSSVTLLRAVGVERFAGWTSGADLLFPNLSEAALLSGRAEPEEAARRLLERYRAVVLKLGPEGALYADREGRRARLPAPRVRRADATGAGDALCAAFLASWVRGEPPARALREGVRLAARVVGRTGARGFRRTRGPC</sequence>
<dbReference type="HOGENOM" id="CLU_027634_6_0_11"/>
<evidence type="ECO:0000313" key="5">
    <source>
        <dbReference type="Proteomes" id="UP000006637"/>
    </source>
</evidence>
<name>Q1AYR3_RUBXD</name>
<protein>
    <submittedName>
        <fullName evidence="4">PfkB</fullName>
    </submittedName>
</protein>
<dbReference type="KEGG" id="rxy:Rxyl_0491"/>
<dbReference type="AlphaFoldDB" id="Q1AYR3"/>
<dbReference type="InterPro" id="IPR011611">
    <property type="entry name" value="PfkB_dom"/>
</dbReference>
<dbReference type="PhylomeDB" id="Q1AYR3"/>
<dbReference type="EMBL" id="CP000386">
    <property type="protein sequence ID" value="ABG03465.1"/>
    <property type="molecule type" value="Genomic_DNA"/>
</dbReference>
<dbReference type="PROSITE" id="PS00583">
    <property type="entry name" value="PFKB_KINASES_1"/>
    <property type="match status" value="1"/>
</dbReference>
<dbReference type="Gene3D" id="3.40.1190.20">
    <property type="match status" value="1"/>
</dbReference>
<keyword evidence="2" id="KW-0418">Kinase</keyword>
<dbReference type="InterPro" id="IPR029056">
    <property type="entry name" value="Ribokinase-like"/>
</dbReference>
<dbReference type="PANTHER" id="PTHR10584">
    <property type="entry name" value="SUGAR KINASE"/>
    <property type="match status" value="1"/>
</dbReference>
<dbReference type="CDD" id="cd01166">
    <property type="entry name" value="KdgK"/>
    <property type="match status" value="1"/>
</dbReference>
<dbReference type="PANTHER" id="PTHR10584:SF167">
    <property type="entry name" value="PFKB DOMAIN PROTEIN"/>
    <property type="match status" value="1"/>
</dbReference>
<gene>
    <name evidence="4" type="ordered locus">Rxyl_0491</name>
</gene>
<dbReference type="InterPro" id="IPR002173">
    <property type="entry name" value="Carboh/pur_kinase_PfkB_CS"/>
</dbReference>
<dbReference type="RefSeq" id="WP_011563483.1">
    <property type="nucleotide sequence ID" value="NC_008148.1"/>
</dbReference>
<dbReference type="GO" id="GO:0016301">
    <property type="term" value="F:kinase activity"/>
    <property type="evidence" value="ECO:0007669"/>
    <property type="project" value="UniProtKB-KW"/>
</dbReference>
<feature type="domain" description="Carbohydrate kinase PfkB" evidence="3">
    <location>
        <begin position="5"/>
        <end position="295"/>
    </location>
</feature>
<dbReference type="SUPFAM" id="SSF53613">
    <property type="entry name" value="Ribokinase-like"/>
    <property type="match status" value="1"/>
</dbReference>
<organism evidence="4 5">
    <name type="scientific">Rubrobacter xylanophilus (strain DSM 9941 / JCM 11954 / NBRC 16129 / PRD-1)</name>
    <dbReference type="NCBI Taxonomy" id="266117"/>
    <lineage>
        <taxon>Bacteria</taxon>
        <taxon>Bacillati</taxon>
        <taxon>Actinomycetota</taxon>
        <taxon>Rubrobacteria</taxon>
        <taxon>Rubrobacterales</taxon>
        <taxon>Rubrobacteraceae</taxon>
        <taxon>Rubrobacter</taxon>
    </lineage>
</organism>